<dbReference type="Proteomes" id="UP000214646">
    <property type="component" value="Unassembled WGS sequence"/>
</dbReference>
<keyword evidence="4" id="KW-1185">Reference proteome</keyword>
<dbReference type="AlphaFoldDB" id="A0A225DB96"/>
<accession>A0A225DB96</accession>
<evidence type="ECO:0000313" key="1">
    <source>
        <dbReference type="EMBL" id="OWK35422.1"/>
    </source>
</evidence>
<evidence type="ECO:0000313" key="2">
    <source>
        <dbReference type="EMBL" id="OWK36924.1"/>
    </source>
</evidence>
<reference evidence="2" key="2">
    <citation type="journal article" date="2018" name="Appl. Environ. Microbiol.">
        <title>Genome Analysis of Fimbriiglobus ruber SP5(T), a Planctomycete with Confirmed Chitinolytic Capability.</title>
        <authorList>
            <person name="Ravin N.V."/>
            <person name="Rakitin A.L."/>
            <person name="Ivanova A.A."/>
            <person name="Beletsky A.V."/>
            <person name="Kulichevskaya I.S."/>
            <person name="Mardanov A.V."/>
            <person name="Dedysh S.N."/>
        </authorList>
    </citation>
    <scope>NUCLEOTIDE SEQUENCE</scope>
    <source>
        <strain evidence="2">SP5</strain>
    </source>
</reference>
<comment type="caution">
    <text evidence="2">The sequence shown here is derived from an EMBL/GenBank/DDBJ whole genome shotgun (WGS) entry which is preliminary data.</text>
</comment>
<evidence type="ECO:0000313" key="3">
    <source>
        <dbReference type="EMBL" id="OWK42442.1"/>
    </source>
</evidence>
<gene>
    <name evidence="3" type="ORF">FRUB_04520</name>
    <name evidence="2" type="ORF">FRUB_07976</name>
    <name evidence="1" type="ORF">FRUB_07985</name>
</gene>
<dbReference type="EMBL" id="NIDE01000017">
    <property type="protein sequence ID" value="OWK35422.1"/>
    <property type="molecule type" value="Genomic_DNA"/>
</dbReference>
<name>A0A225DB96_9BACT</name>
<organism evidence="2 4">
    <name type="scientific">Fimbriiglobus ruber</name>
    <dbReference type="NCBI Taxonomy" id="1908690"/>
    <lineage>
        <taxon>Bacteria</taxon>
        <taxon>Pseudomonadati</taxon>
        <taxon>Planctomycetota</taxon>
        <taxon>Planctomycetia</taxon>
        <taxon>Gemmatales</taxon>
        <taxon>Gemmataceae</taxon>
        <taxon>Fimbriiglobus</taxon>
    </lineage>
</organism>
<proteinExistence type="predicted"/>
<dbReference type="EMBL" id="NIDE01000005">
    <property type="protein sequence ID" value="OWK42442.1"/>
    <property type="molecule type" value="Genomic_DNA"/>
</dbReference>
<evidence type="ECO:0000313" key="4">
    <source>
        <dbReference type="Proteomes" id="UP000214646"/>
    </source>
</evidence>
<protein>
    <submittedName>
        <fullName evidence="2">Uncharacterized protein</fullName>
    </submittedName>
</protein>
<reference evidence="4" key="1">
    <citation type="submission" date="2017-06" db="EMBL/GenBank/DDBJ databases">
        <title>Genome analysis of Fimbriiglobus ruber SP5, the first member of the order Planctomycetales with confirmed chitinolytic capability.</title>
        <authorList>
            <person name="Ravin N.V."/>
            <person name="Rakitin A.L."/>
            <person name="Ivanova A.A."/>
            <person name="Beletsky A.V."/>
            <person name="Kulichevskaya I.S."/>
            <person name="Mardanov A.V."/>
            <person name="Dedysh S.N."/>
        </authorList>
    </citation>
    <scope>NUCLEOTIDE SEQUENCE [LARGE SCALE GENOMIC DNA]</scope>
    <source>
        <strain evidence="4">SP5</strain>
    </source>
</reference>
<sequence length="74" mass="8505">MNNTDQLVNLKNAARLCGISRTLFYRLLDSAQGPEAVKVDGARYFDRGAVEIWNQERKARRRKGDKIGPQRKKD</sequence>
<dbReference type="EMBL" id="NIDE01000016">
    <property type="protein sequence ID" value="OWK36924.1"/>
    <property type="molecule type" value="Genomic_DNA"/>
</dbReference>